<dbReference type="InterPro" id="IPR029018">
    <property type="entry name" value="Hex-like_dom2"/>
</dbReference>
<dbReference type="Gene3D" id="3.30.379.10">
    <property type="entry name" value="Chitobiase/beta-hexosaminidase domain 2-like"/>
    <property type="match status" value="1"/>
</dbReference>
<dbReference type="SUPFAM" id="SSF55545">
    <property type="entry name" value="beta-N-acetylhexosaminidase-like domain"/>
    <property type="match status" value="1"/>
</dbReference>
<dbReference type="InterPro" id="IPR029019">
    <property type="entry name" value="HEX_eukaryotic_N"/>
</dbReference>
<evidence type="ECO:0000313" key="9">
    <source>
        <dbReference type="EMBL" id="KKL52451.1"/>
    </source>
</evidence>
<evidence type="ECO:0000256" key="5">
    <source>
        <dbReference type="ARBA" id="ARBA00023180"/>
    </source>
</evidence>
<sequence length="191" mass="21565">AGKTQLNAELGVYISKQQQALLTPLVLNSTFAQQFTRLDWRDVKNAQLQISISQSAAPLPYLGMDESYEIVIADNTVKLTSNNQYGMLRGLASLSQLLFSAEQPRELTNLTITDAPTYPWRGLLFDGVRHFLPIADVKRTLRGLASAKFNVFNWHLTDDQGWRTLNCINTPLMVCIIAKPKLKRWLAMRLS</sequence>
<dbReference type="PANTHER" id="PTHR22600">
    <property type="entry name" value="BETA-HEXOSAMINIDASE"/>
    <property type="match status" value="1"/>
</dbReference>
<feature type="non-terminal residue" evidence="9">
    <location>
        <position position="1"/>
    </location>
</feature>
<feature type="domain" description="Beta-hexosaminidase eukaryotic type N-terminal" evidence="8">
    <location>
        <begin position="21"/>
        <end position="97"/>
    </location>
</feature>
<comment type="catalytic activity">
    <reaction evidence="1">
        <text>Hydrolysis of terminal non-reducing N-acetyl-D-hexosamine residues in N-acetyl-beta-D-hexosaminides.</text>
        <dbReference type="EC" id="3.2.1.52"/>
    </reaction>
</comment>
<name>A0A0F9DFA5_9ZZZZ</name>
<accession>A0A0F9DFA5</accession>
<dbReference type="Pfam" id="PF14845">
    <property type="entry name" value="Glycohydro_20b2"/>
    <property type="match status" value="1"/>
</dbReference>
<keyword evidence="4" id="KW-0378">Hydrolase</keyword>
<comment type="caution">
    <text evidence="9">The sequence shown here is derived from an EMBL/GenBank/DDBJ whole genome shotgun (WGS) entry which is preliminary data.</text>
</comment>
<evidence type="ECO:0000256" key="1">
    <source>
        <dbReference type="ARBA" id="ARBA00001231"/>
    </source>
</evidence>
<evidence type="ECO:0000259" key="8">
    <source>
        <dbReference type="Pfam" id="PF14845"/>
    </source>
</evidence>
<reference evidence="9" key="1">
    <citation type="journal article" date="2015" name="Nature">
        <title>Complex archaea that bridge the gap between prokaryotes and eukaryotes.</title>
        <authorList>
            <person name="Spang A."/>
            <person name="Saw J.H."/>
            <person name="Jorgensen S.L."/>
            <person name="Zaremba-Niedzwiedzka K."/>
            <person name="Martijn J."/>
            <person name="Lind A.E."/>
            <person name="van Eijk R."/>
            <person name="Schleper C."/>
            <person name="Guy L."/>
            <person name="Ettema T.J."/>
        </authorList>
    </citation>
    <scope>NUCLEOTIDE SEQUENCE</scope>
</reference>
<dbReference type="Gene3D" id="3.20.20.80">
    <property type="entry name" value="Glycosidases"/>
    <property type="match status" value="1"/>
</dbReference>
<dbReference type="InterPro" id="IPR025705">
    <property type="entry name" value="Beta_hexosaminidase_sua/sub"/>
</dbReference>
<evidence type="ECO:0000256" key="4">
    <source>
        <dbReference type="ARBA" id="ARBA00022801"/>
    </source>
</evidence>
<proteinExistence type="inferred from homology"/>
<dbReference type="GO" id="GO:0030203">
    <property type="term" value="P:glycosaminoglycan metabolic process"/>
    <property type="evidence" value="ECO:0007669"/>
    <property type="project" value="TreeGrafter"/>
</dbReference>
<protein>
    <recommendedName>
        <fullName evidence="3">beta-N-acetylhexosaminidase</fullName>
        <ecNumber evidence="3">3.2.1.52</ecNumber>
    </recommendedName>
</protein>
<dbReference type="GO" id="GO:0004563">
    <property type="term" value="F:beta-N-acetylhexosaminidase activity"/>
    <property type="evidence" value="ECO:0007669"/>
    <property type="project" value="UniProtKB-EC"/>
</dbReference>
<dbReference type="GO" id="GO:0016020">
    <property type="term" value="C:membrane"/>
    <property type="evidence" value="ECO:0007669"/>
    <property type="project" value="TreeGrafter"/>
</dbReference>
<organism evidence="9">
    <name type="scientific">marine sediment metagenome</name>
    <dbReference type="NCBI Taxonomy" id="412755"/>
    <lineage>
        <taxon>unclassified sequences</taxon>
        <taxon>metagenomes</taxon>
        <taxon>ecological metagenomes</taxon>
    </lineage>
</organism>
<keyword evidence="5" id="KW-0325">Glycoprotein</keyword>
<feature type="domain" description="Glycoside hydrolase family 20 catalytic" evidence="7">
    <location>
        <begin position="118"/>
        <end position="164"/>
    </location>
</feature>
<evidence type="ECO:0000259" key="7">
    <source>
        <dbReference type="Pfam" id="PF00728"/>
    </source>
</evidence>
<dbReference type="SUPFAM" id="SSF51445">
    <property type="entry name" value="(Trans)glycosidases"/>
    <property type="match status" value="1"/>
</dbReference>
<gene>
    <name evidence="9" type="ORF">LCGC14_2285320</name>
</gene>
<comment type="similarity">
    <text evidence="2">Belongs to the glycosyl hydrolase 20 family.</text>
</comment>
<dbReference type="InterPro" id="IPR017853">
    <property type="entry name" value="GH"/>
</dbReference>
<evidence type="ECO:0000256" key="3">
    <source>
        <dbReference type="ARBA" id="ARBA00012663"/>
    </source>
</evidence>
<dbReference type="EMBL" id="LAZR01031888">
    <property type="protein sequence ID" value="KKL52451.1"/>
    <property type="molecule type" value="Genomic_DNA"/>
</dbReference>
<dbReference type="AlphaFoldDB" id="A0A0F9DFA5"/>
<evidence type="ECO:0000256" key="2">
    <source>
        <dbReference type="ARBA" id="ARBA00006285"/>
    </source>
</evidence>
<dbReference type="InterPro" id="IPR015883">
    <property type="entry name" value="Glyco_hydro_20_cat"/>
</dbReference>
<keyword evidence="6" id="KW-0326">Glycosidase</keyword>
<evidence type="ECO:0000256" key="6">
    <source>
        <dbReference type="ARBA" id="ARBA00023295"/>
    </source>
</evidence>
<dbReference type="PANTHER" id="PTHR22600:SF57">
    <property type="entry name" value="BETA-N-ACETYLHEXOSAMINIDASE"/>
    <property type="match status" value="1"/>
</dbReference>
<dbReference type="Pfam" id="PF00728">
    <property type="entry name" value="Glyco_hydro_20"/>
    <property type="match status" value="1"/>
</dbReference>
<dbReference type="PRINTS" id="PR00738">
    <property type="entry name" value="GLHYDRLASE20"/>
</dbReference>
<dbReference type="EC" id="3.2.1.52" evidence="3"/>
<dbReference type="GO" id="GO:0005975">
    <property type="term" value="P:carbohydrate metabolic process"/>
    <property type="evidence" value="ECO:0007669"/>
    <property type="project" value="InterPro"/>
</dbReference>